<proteinExistence type="predicted"/>
<dbReference type="AlphaFoldDB" id="A0AAV1BA33"/>
<evidence type="ECO:0000313" key="1">
    <source>
        <dbReference type="EMBL" id="CAI8619133.1"/>
    </source>
</evidence>
<gene>
    <name evidence="1" type="ORF">VFH_VI156160</name>
</gene>
<dbReference type="Proteomes" id="UP001157006">
    <property type="component" value="Chromosome 6"/>
</dbReference>
<organism evidence="1 2">
    <name type="scientific">Vicia faba</name>
    <name type="common">Broad bean</name>
    <name type="synonym">Faba vulgaris</name>
    <dbReference type="NCBI Taxonomy" id="3906"/>
    <lineage>
        <taxon>Eukaryota</taxon>
        <taxon>Viridiplantae</taxon>
        <taxon>Streptophyta</taxon>
        <taxon>Embryophyta</taxon>
        <taxon>Tracheophyta</taxon>
        <taxon>Spermatophyta</taxon>
        <taxon>Magnoliopsida</taxon>
        <taxon>eudicotyledons</taxon>
        <taxon>Gunneridae</taxon>
        <taxon>Pentapetalae</taxon>
        <taxon>rosids</taxon>
        <taxon>fabids</taxon>
        <taxon>Fabales</taxon>
        <taxon>Fabaceae</taxon>
        <taxon>Papilionoideae</taxon>
        <taxon>50 kb inversion clade</taxon>
        <taxon>NPAAA clade</taxon>
        <taxon>Hologalegina</taxon>
        <taxon>IRL clade</taxon>
        <taxon>Fabeae</taxon>
        <taxon>Vicia</taxon>
    </lineage>
</organism>
<keyword evidence="2" id="KW-1185">Reference proteome</keyword>
<evidence type="ECO:0000313" key="2">
    <source>
        <dbReference type="Proteomes" id="UP001157006"/>
    </source>
</evidence>
<sequence length="123" mass="14049">MNVHLHLSYSAAAKMTFPIYLVHRPIDAFSSWRSDPSSPSFQHYKVSSSSQRRSFSFETSIAAVRFSGEFPFAGLLQLRFRHGLSFEFHFNLQFVDDEKHVTTGGFLSIPLLLLHLISAVLRM</sequence>
<protein>
    <submittedName>
        <fullName evidence="1">Uncharacterized protein</fullName>
    </submittedName>
</protein>
<accession>A0AAV1BA33</accession>
<name>A0AAV1BA33_VICFA</name>
<dbReference type="EMBL" id="OX451741">
    <property type="protein sequence ID" value="CAI8619133.1"/>
    <property type="molecule type" value="Genomic_DNA"/>
</dbReference>
<reference evidence="1 2" key="1">
    <citation type="submission" date="2023-01" db="EMBL/GenBank/DDBJ databases">
        <authorList>
            <person name="Kreplak J."/>
        </authorList>
    </citation>
    <scope>NUCLEOTIDE SEQUENCE [LARGE SCALE GENOMIC DNA]</scope>
</reference>